<dbReference type="HOGENOM" id="CLU_031285_10_0_11"/>
<dbReference type="RefSeq" id="WP_012725223.1">
    <property type="nucleotide sequence ID" value="NC_012669.1"/>
</dbReference>
<dbReference type="eggNOG" id="COG1653">
    <property type="taxonomic scope" value="Bacteria"/>
</dbReference>
<sequence length="449" mass="46826">MTRLTTTASPAFRRPGGAVSRRAMLGLLGAGAAGLTAACSASIGGGIAPDPAAFFSGDYDGDPVRLDFWNPFTGGDGPAMGAIVDAFNAAHPQIDVRMSSINADQMYAKLLPAVGAGQGPDVVAMHLDQLATFAIRGTIVSLDDIVEGLELDGADFVAQAWEATVFQDRRFGIPLDFFTAAQYWNVEAFDAAGVRAPWDGSSYLDVMAGLQASGVANPFWVSPAWQTFVGLLGQFGGSLFDADGTTATMGSDAGVEALTWICDVVADGFSPAGVTDVRPPFKNGSCVTMTDLPAAIPDLTLTAPDLEWGVGPFPQVGPQPGTFANSHTFTITQQTQADDDVAQAAQVFVHWVSQNSGQWAAGGLTPASTSVRESAEFAATPQSVLATEEVFASAVFLPQIPSSRDIAANSYQRAVSEAVLGQATPADALAFAQRTAQSQLDDVRRLFES</sequence>
<organism evidence="1 2">
    <name type="scientific">Beutenbergia cavernae (strain ATCC BAA-8 / DSM 12333 / CCUG 43141 / JCM 11478 / NBRC 16432 / NCIMB 13614 / HKI 0122)</name>
    <dbReference type="NCBI Taxonomy" id="471853"/>
    <lineage>
        <taxon>Bacteria</taxon>
        <taxon>Bacillati</taxon>
        <taxon>Actinomycetota</taxon>
        <taxon>Actinomycetes</taxon>
        <taxon>Micrococcales</taxon>
        <taxon>Beutenbergiaceae</taxon>
        <taxon>Beutenbergia</taxon>
    </lineage>
</organism>
<name>C5BVK3_BEUC1</name>
<gene>
    <name evidence="1" type="ordered locus">Bcav_0178</name>
</gene>
<evidence type="ECO:0000313" key="2">
    <source>
        <dbReference type="Proteomes" id="UP000007962"/>
    </source>
</evidence>
<dbReference type="PANTHER" id="PTHR43649">
    <property type="entry name" value="ARABINOSE-BINDING PROTEIN-RELATED"/>
    <property type="match status" value="1"/>
</dbReference>
<dbReference type="Gene3D" id="3.40.190.10">
    <property type="entry name" value="Periplasmic binding protein-like II"/>
    <property type="match status" value="1"/>
</dbReference>
<dbReference type="AlphaFoldDB" id="C5BVK3"/>
<dbReference type="InterPro" id="IPR006311">
    <property type="entry name" value="TAT_signal"/>
</dbReference>
<dbReference type="Proteomes" id="UP000007962">
    <property type="component" value="Chromosome"/>
</dbReference>
<dbReference type="InterPro" id="IPR006059">
    <property type="entry name" value="SBP"/>
</dbReference>
<dbReference type="EMBL" id="CP001618">
    <property type="protein sequence ID" value="ACQ78443.1"/>
    <property type="molecule type" value="Genomic_DNA"/>
</dbReference>
<dbReference type="PANTHER" id="PTHR43649:SF12">
    <property type="entry name" value="DIACETYLCHITOBIOSE BINDING PROTEIN DASA"/>
    <property type="match status" value="1"/>
</dbReference>
<reference evidence="1 2" key="1">
    <citation type="journal article" date="2009" name="Stand. Genomic Sci.">
        <title>Complete genome sequence of Beutenbergia cavernae type strain (HKI 0122).</title>
        <authorList>
            <person name="Land M."/>
            <person name="Pukall R."/>
            <person name="Abt B."/>
            <person name="Goker M."/>
            <person name="Rohde M."/>
            <person name="Glavina Del Rio T."/>
            <person name="Tice H."/>
            <person name="Copeland A."/>
            <person name="Cheng J.F."/>
            <person name="Lucas S."/>
            <person name="Chen F."/>
            <person name="Nolan M."/>
            <person name="Bruce D."/>
            <person name="Goodwin L."/>
            <person name="Pitluck S."/>
            <person name="Ivanova N."/>
            <person name="Mavromatis K."/>
            <person name="Ovchinnikova G."/>
            <person name="Pati A."/>
            <person name="Chen A."/>
            <person name="Palaniappan K."/>
            <person name="Hauser L."/>
            <person name="Chang Y.J."/>
            <person name="Jefferies C.C."/>
            <person name="Saunders E."/>
            <person name="Brettin T."/>
            <person name="Detter J.C."/>
            <person name="Han C."/>
            <person name="Chain P."/>
            <person name="Bristow J."/>
            <person name="Eisen J.A."/>
            <person name="Markowitz V."/>
            <person name="Hugenholtz P."/>
            <person name="Kyrpides N.C."/>
            <person name="Klenk H.P."/>
            <person name="Lapidus A."/>
        </authorList>
    </citation>
    <scope>NUCLEOTIDE SEQUENCE [LARGE SCALE GENOMIC DNA]</scope>
    <source>
        <strain evidence="2">ATCC BAA-8 / DSM 12333 / NBRC 16432</strain>
    </source>
</reference>
<proteinExistence type="predicted"/>
<protein>
    <submittedName>
        <fullName evidence="1">Extracellular solute-binding protein family 1</fullName>
    </submittedName>
</protein>
<keyword evidence="2" id="KW-1185">Reference proteome</keyword>
<dbReference type="STRING" id="471853.Bcav_0178"/>
<dbReference type="SUPFAM" id="SSF53850">
    <property type="entry name" value="Periplasmic binding protein-like II"/>
    <property type="match status" value="1"/>
</dbReference>
<dbReference type="PROSITE" id="PS51318">
    <property type="entry name" value="TAT"/>
    <property type="match status" value="1"/>
</dbReference>
<dbReference type="InterPro" id="IPR050490">
    <property type="entry name" value="Bact_solute-bd_prot1"/>
</dbReference>
<dbReference type="Pfam" id="PF13416">
    <property type="entry name" value="SBP_bac_8"/>
    <property type="match status" value="1"/>
</dbReference>
<accession>C5BVK3</accession>
<dbReference type="KEGG" id="bcv:Bcav_0178"/>
<dbReference type="OrthoDB" id="9780991at2"/>
<evidence type="ECO:0000313" key="1">
    <source>
        <dbReference type="EMBL" id="ACQ78443.1"/>
    </source>
</evidence>